<organism evidence="1 2">
    <name type="scientific">Triparma retinervis</name>
    <dbReference type="NCBI Taxonomy" id="2557542"/>
    <lineage>
        <taxon>Eukaryota</taxon>
        <taxon>Sar</taxon>
        <taxon>Stramenopiles</taxon>
        <taxon>Ochrophyta</taxon>
        <taxon>Bolidophyceae</taxon>
        <taxon>Parmales</taxon>
        <taxon>Triparmaceae</taxon>
        <taxon>Triparma</taxon>
    </lineage>
</organism>
<dbReference type="PANTHER" id="PTHR43404:SF2">
    <property type="entry name" value="LIPOPOLYSACCHARIDE CHOLINEPHOSPHOTRANSFERASE LICD"/>
    <property type="match status" value="1"/>
</dbReference>
<dbReference type="PANTHER" id="PTHR43404">
    <property type="entry name" value="LIPOPOLYSACCHARIDE CHOLINEPHOSPHOTRANSFERASE LICD"/>
    <property type="match status" value="1"/>
</dbReference>
<protein>
    <recommendedName>
        <fullName evidence="3">LicD family protein</fullName>
    </recommendedName>
</protein>
<name>A0A9W7AMP6_9STRA</name>
<dbReference type="Proteomes" id="UP001165082">
    <property type="component" value="Unassembled WGS sequence"/>
</dbReference>
<keyword evidence="2" id="KW-1185">Reference proteome</keyword>
<evidence type="ECO:0000313" key="1">
    <source>
        <dbReference type="EMBL" id="GMH70570.1"/>
    </source>
</evidence>
<evidence type="ECO:0008006" key="3">
    <source>
        <dbReference type="Google" id="ProtNLM"/>
    </source>
</evidence>
<dbReference type="InterPro" id="IPR052942">
    <property type="entry name" value="LPS_cholinephosphotransferase"/>
</dbReference>
<accession>A0A9W7AMP6</accession>
<evidence type="ECO:0000313" key="2">
    <source>
        <dbReference type="Proteomes" id="UP001165082"/>
    </source>
</evidence>
<dbReference type="EMBL" id="BRXZ01004207">
    <property type="protein sequence ID" value="GMH70570.1"/>
    <property type="molecule type" value="Genomic_DNA"/>
</dbReference>
<gene>
    <name evidence="1" type="ORF">TrRE_jg7275</name>
</gene>
<proteinExistence type="predicted"/>
<reference evidence="1" key="1">
    <citation type="submission" date="2022-07" db="EMBL/GenBank/DDBJ databases">
        <title>Genome analysis of Parmales, a sister group of diatoms, reveals the evolutionary specialization of diatoms from phago-mixotrophs to photoautotrophs.</title>
        <authorList>
            <person name="Ban H."/>
            <person name="Sato S."/>
            <person name="Yoshikawa S."/>
            <person name="Kazumasa Y."/>
            <person name="Nakamura Y."/>
            <person name="Ichinomiya M."/>
            <person name="Saitoh K."/>
            <person name="Sato N."/>
            <person name="Blanc-Mathieu R."/>
            <person name="Endo H."/>
            <person name="Kuwata A."/>
            <person name="Ogata H."/>
        </authorList>
    </citation>
    <scope>NUCLEOTIDE SEQUENCE</scope>
</reference>
<sequence>MSRANLLTQKEVNVLYECLQEVSLALDALSVPHFLIAGSLLGATRSQSILFCDDDVDIAVSEEDYPVVLGKLPEIVSSKKIGSYVRRPWPAADKIRPHKLPYLFIDVFSLKKYRSIEEVEQMVCMKDNGERQTSSYVERITCPLEEARFPIYHYDNRKALELWPEEYFQIVELFPLKPYKFGHLSIPGPARPLRYLQRSYGGSLCLTEFRYPSGGMHSKEIARRMVDLEISPGEGDMMDEADYKPIVHSKYKGAVSGSWGREEMMRWVADEESWHIQWEKKSLKQFGLGLTPLLVDGKFVFNEDTLAYMEHHVSKARKARDELQFSFRKSDVPWADAFEEATLSYDVATFNFERAISDCLGVRDLTRIDKATKDDCVYHLLDETKIKNLHKLYHRFILEVVAPSLPASISTFKYQNFPCLRLLTHSEFSLGIHCDALYGHPCGSVNYILPVTPENGAQSLHIESSPGKEDWHSTGGGGLGILRRFWGAMCLHFTGENWSGRSRVSLDFRIIPGAGGDGGELYDADENYYEIARRSGPESESVWRSDAADDKLKPISRLTGFPFSAKKRKK</sequence>
<comment type="caution">
    <text evidence="1">The sequence shown here is derived from an EMBL/GenBank/DDBJ whole genome shotgun (WGS) entry which is preliminary data.</text>
</comment>
<dbReference type="AlphaFoldDB" id="A0A9W7AMP6"/>
<dbReference type="OrthoDB" id="10260017at2759"/>